<evidence type="ECO:0000256" key="5">
    <source>
        <dbReference type="ARBA" id="ARBA00022692"/>
    </source>
</evidence>
<proteinExistence type="inferred from homology"/>
<feature type="transmembrane region" description="Helical" evidence="9">
    <location>
        <begin position="159"/>
        <end position="181"/>
    </location>
</feature>
<dbReference type="InterPro" id="IPR007387">
    <property type="entry name" value="TRAP_DctQ"/>
</dbReference>
<keyword evidence="4 9" id="KW-0997">Cell inner membrane</keyword>
<dbReference type="GO" id="GO:0005886">
    <property type="term" value="C:plasma membrane"/>
    <property type="evidence" value="ECO:0007669"/>
    <property type="project" value="UniProtKB-SubCell"/>
</dbReference>
<evidence type="ECO:0000256" key="2">
    <source>
        <dbReference type="ARBA" id="ARBA00022448"/>
    </source>
</evidence>
<name>A0A840LD99_9BURK</name>
<evidence type="ECO:0000256" key="7">
    <source>
        <dbReference type="ARBA" id="ARBA00023136"/>
    </source>
</evidence>
<evidence type="ECO:0000259" key="10">
    <source>
        <dbReference type="Pfam" id="PF04290"/>
    </source>
</evidence>
<dbReference type="EMBL" id="JACHLP010000007">
    <property type="protein sequence ID" value="MBB4844895.1"/>
    <property type="molecule type" value="Genomic_DNA"/>
</dbReference>
<dbReference type="Pfam" id="PF04290">
    <property type="entry name" value="DctQ"/>
    <property type="match status" value="1"/>
</dbReference>
<organism evidence="11 12">
    <name type="scientific">Roseateles oligotrophus</name>
    <dbReference type="NCBI Taxonomy" id="1769250"/>
    <lineage>
        <taxon>Bacteria</taxon>
        <taxon>Pseudomonadati</taxon>
        <taxon>Pseudomonadota</taxon>
        <taxon>Betaproteobacteria</taxon>
        <taxon>Burkholderiales</taxon>
        <taxon>Sphaerotilaceae</taxon>
        <taxon>Roseateles</taxon>
    </lineage>
</organism>
<dbReference type="GO" id="GO:0022857">
    <property type="term" value="F:transmembrane transporter activity"/>
    <property type="evidence" value="ECO:0007669"/>
    <property type="project" value="UniProtKB-UniRule"/>
</dbReference>
<accession>A0A840LD99</accession>
<evidence type="ECO:0000256" key="4">
    <source>
        <dbReference type="ARBA" id="ARBA00022519"/>
    </source>
</evidence>
<evidence type="ECO:0000256" key="3">
    <source>
        <dbReference type="ARBA" id="ARBA00022475"/>
    </source>
</evidence>
<dbReference type="AlphaFoldDB" id="A0A840LD99"/>
<dbReference type="InterPro" id="IPR055348">
    <property type="entry name" value="DctQ"/>
</dbReference>
<comment type="subcellular location">
    <subcellularLocation>
        <location evidence="1 9">Cell inner membrane</location>
        <topology evidence="1 9">Multi-pass membrane protein</topology>
    </subcellularLocation>
</comment>
<comment type="function">
    <text evidence="9">Part of the tripartite ATP-independent periplasmic (TRAP) transport system.</text>
</comment>
<evidence type="ECO:0000256" key="9">
    <source>
        <dbReference type="RuleBase" id="RU369079"/>
    </source>
</evidence>
<keyword evidence="2 9" id="KW-0813">Transport</keyword>
<dbReference type="RefSeq" id="WP_184302045.1">
    <property type="nucleotide sequence ID" value="NZ_JACHLP010000007.1"/>
</dbReference>
<reference evidence="11 12" key="1">
    <citation type="submission" date="2020-08" db="EMBL/GenBank/DDBJ databases">
        <title>Functional genomics of gut bacteria from endangered species of beetles.</title>
        <authorList>
            <person name="Carlos-Shanley C."/>
        </authorList>
    </citation>
    <scope>NUCLEOTIDE SEQUENCE [LARGE SCALE GENOMIC DNA]</scope>
    <source>
        <strain evidence="11 12">S00239</strain>
    </source>
</reference>
<comment type="caution">
    <text evidence="11">The sequence shown here is derived from an EMBL/GenBank/DDBJ whole genome shotgun (WGS) entry which is preliminary data.</text>
</comment>
<evidence type="ECO:0000313" key="12">
    <source>
        <dbReference type="Proteomes" id="UP000562027"/>
    </source>
</evidence>
<evidence type="ECO:0000256" key="8">
    <source>
        <dbReference type="ARBA" id="ARBA00038436"/>
    </source>
</evidence>
<evidence type="ECO:0000313" key="11">
    <source>
        <dbReference type="EMBL" id="MBB4844895.1"/>
    </source>
</evidence>
<feature type="transmembrane region" description="Helical" evidence="9">
    <location>
        <begin position="91"/>
        <end position="111"/>
    </location>
</feature>
<evidence type="ECO:0000256" key="1">
    <source>
        <dbReference type="ARBA" id="ARBA00004429"/>
    </source>
</evidence>
<feature type="transmembrane region" description="Helical" evidence="9">
    <location>
        <begin position="53"/>
        <end position="70"/>
    </location>
</feature>
<protein>
    <recommendedName>
        <fullName evidence="9">TRAP transporter small permease protein</fullName>
    </recommendedName>
</protein>
<evidence type="ECO:0000256" key="6">
    <source>
        <dbReference type="ARBA" id="ARBA00022989"/>
    </source>
</evidence>
<sequence>MNALLALARAVDQISARFGLIASWAVLLSCLISAANAVLRYAFDYSSNAFTEIQWYLFAACVMLGAPQVLKLNEHVRVDLCYSRLSGRGKVGVDLLGLLVFLLPVMAYLTWLSGQMFWLKLNTGMNPADSMASLGALPYLCKLLSSGEMSANAGGLIRWPAALLLPLGFGLLCLQALAEVIKRIAWLNHRLEMDVQYERPLQ</sequence>
<dbReference type="PANTHER" id="PTHR35011">
    <property type="entry name" value="2,3-DIKETO-L-GULONATE TRAP TRANSPORTER SMALL PERMEASE PROTEIN YIAM"/>
    <property type="match status" value="1"/>
</dbReference>
<dbReference type="Proteomes" id="UP000562027">
    <property type="component" value="Unassembled WGS sequence"/>
</dbReference>
<comment type="subunit">
    <text evidence="9">The complex comprises the extracytoplasmic solute receptor protein and the two transmembrane proteins.</text>
</comment>
<feature type="transmembrane region" description="Helical" evidence="9">
    <location>
        <begin position="21"/>
        <end position="41"/>
    </location>
</feature>
<keyword evidence="7 9" id="KW-0472">Membrane</keyword>
<keyword evidence="3" id="KW-1003">Cell membrane</keyword>
<feature type="domain" description="Tripartite ATP-independent periplasmic transporters DctQ component" evidence="10">
    <location>
        <begin position="30"/>
        <end position="184"/>
    </location>
</feature>
<keyword evidence="5 9" id="KW-0812">Transmembrane</keyword>
<dbReference type="PANTHER" id="PTHR35011:SF4">
    <property type="entry name" value="SLL1102 PROTEIN"/>
    <property type="match status" value="1"/>
</dbReference>
<keyword evidence="6 9" id="KW-1133">Transmembrane helix</keyword>
<comment type="similarity">
    <text evidence="8 9">Belongs to the TRAP transporter small permease family.</text>
</comment>
<gene>
    <name evidence="11" type="ORF">HNP55_003441</name>
</gene>
<keyword evidence="12" id="KW-1185">Reference proteome</keyword>